<dbReference type="Pfam" id="PF00628">
    <property type="entry name" value="PHD"/>
    <property type="match status" value="1"/>
</dbReference>
<evidence type="ECO:0000313" key="8">
    <source>
        <dbReference type="EMBL" id="CCO19495.1"/>
    </source>
</evidence>
<keyword evidence="1" id="KW-0479">Metal-binding</keyword>
<dbReference type="SMART" id="SM00249">
    <property type="entry name" value="PHD"/>
    <property type="match status" value="1"/>
</dbReference>
<accession>K8F3Y1</accession>
<keyword evidence="2 4" id="KW-0863">Zinc-finger</keyword>
<evidence type="ECO:0000259" key="7">
    <source>
        <dbReference type="PROSITE" id="PS50089"/>
    </source>
</evidence>
<dbReference type="PROSITE" id="PS50089">
    <property type="entry name" value="ZF_RING_2"/>
    <property type="match status" value="1"/>
</dbReference>
<sequence length="273" mass="31769">MDKIICSICLEEISKETSAFLDGCVEHLFCYPCIKRWTKTSRSRRSRNGSGESGVLTLSCPTCRKEFTRIRMKETSELKFLRKKSFTREGRQPKETKEAREKRREKERKDGERKDFSDDEEEDLSCTENDDDVDNGNEEEEEYYENDVLDLIASGEACHICREYDVDEDGILLLCDGCERAMHPHCCGFGERTVPDGDFLCPECHRVAMRHANVRVRGNDFQRKYVDFYMNRRTIHANNNNSRNNNRNNNRGNSAARAIDLPSSSEDDEYRIL</sequence>
<gene>
    <name evidence="8" type="ordered locus">Bathy14g01000</name>
</gene>
<dbReference type="AlphaFoldDB" id="K8F3Y1"/>
<feature type="domain" description="RING-type" evidence="7">
    <location>
        <begin position="6"/>
        <end position="64"/>
    </location>
</feature>
<dbReference type="SUPFAM" id="SSF57903">
    <property type="entry name" value="FYVE/PHD zinc finger"/>
    <property type="match status" value="1"/>
</dbReference>
<evidence type="ECO:0000259" key="6">
    <source>
        <dbReference type="PROSITE" id="PS50016"/>
    </source>
</evidence>
<name>K8F3Y1_9CHLO</name>
<keyword evidence="9" id="KW-1185">Reference proteome</keyword>
<protein>
    <recommendedName>
        <fullName evidence="10">PHD-type domain-containing protein</fullName>
    </recommendedName>
</protein>
<dbReference type="SMART" id="SM00184">
    <property type="entry name" value="RING"/>
    <property type="match status" value="2"/>
</dbReference>
<dbReference type="InterPro" id="IPR001841">
    <property type="entry name" value="Znf_RING"/>
</dbReference>
<evidence type="ECO:0008006" key="10">
    <source>
        <dbReference type="Google" id="ProtNLM"/>
    </source>
</evidence>
<dbReference type="Proteomes" id="UP000198341">
    <property type="component" value="Chromosome 14"/>
</dbReference>
<evidence type="ECO:0000256" key="4">
    <source>
        <dbReference type="PROSITE-ProRule" id="PRU00175"/>
    </source>
</evidence>
<feature type="compositionally biased region" description="Acidic residues" evidence="5">
    <location>
        <begin position="117"/>
        <end position="140"/>
    </location>
</feature>
<dbReference type="SUPFAM" id="SSF57850">
    <property type="entry name" value="RING/U-box"/>
    <property type="match status" value="1"/>
</dbReference>
<proteinExistence type="predicted"/>
<dbReference type="STRING" id="41875.K8F3Y1"/>
<dbReference type="OrthoDB" id="548568at2759"/>
<feature type="region of interest" description="Disordered" evidence="5">
    <location>
        <begin position="88"/>
        <end position="140"/>
    </location>
</feature>
<dbReference type="KEGG" id="bpg:Bathy14g01000"/>
<organism evidence="8 9">
    <name type="scientific">Bathycoccus prasinos</name>
    <dbReference type="NCBI Taxonomy" id="41875"/>
    <lineage>
        <taxon>Eukaryota</taxon>
        <taxon>Viridiplantae</taxon>
        <taxon>Chlorophyta</taxon>
        <taxon>Mamiellophyceae</taxon>
        <taxon>Mamiellales</taxon>
        <taxon>Bathycoccaceae</taxon>
        <taxon>Bathycoccus</taxon>
    </lineage>
</organism>
<keyword evidence="3" id="KW-0862">Zinc</keyword>
<dbReference type="RefSeq" id="XP_007509038.1">
    <property type="nucleotide sequence ID" value="XM_007508976.1"/>
</dbReference>
<dbReference type="InterPro" id="IPR019787">
    <property type="entry name" value="Znf_PHD-finger"/>
</dbReference>
<dbReference type="Gene3D" id="3.30.40.10">
    <property type="entry name" value="Zinc/RING finger domain, C3HC4 (zinc finger)"/>
    <property type="match status" value="2"/>
</dbReference>
<dbReference type="InterPro" id="IPR011011">
    <property type="entry name" value="Znf_FYVE_PHD"/>
</dbReference>
<dbReference type="Pfam" id="PF13639">
    <property type="entry name" value="zf-RING_2"/>
    <property type="match status" value="1"/>
</dbReference>
<evidence type="ECO:0000256" key="5">
    <source>
        <dbReference type="SAM" id="MobiDB-lite"/>
    </source>
</evidence>
<evidence type="ECO:0000313" key="9">
    <source>
        <dbReference type="Proteomes" id="UP000198341"/>
    </source>
</evidence>
<feature type="compositionally biased region" description="Low complexity" evidence="5">
    <location>
        <begin position="237"/>
        <end position="258"/>
    </location>
</feature>
<dbReference type="GeneID" id="19011691"/>
<dbReference type="InterPro" id="IPR001965">
    <property type="entry name" value="Znf_PHD"/>
</dbReference>
<dbReference type="EMBL" id="FO082265">
    <property type="protein sequence ID" value="CCO19495.1"/>
    <property type="molecule type" value="Genomic_DNA"/>
</dbReference>
<evidence type="ECO:0000256" key="3">
    <source>
        <dbReference type="ARBA" id="ARBA00022833"/>
    </source>
</evidence>
<dbReference type="InterPro" id="IPR013083">
    <property type="entry name" value="Znf_RING/FYVE/PHD"/>
</dbReference>
<evidence type="ECO:0000256" key="2">
    <source>
        <dbReference type="ARBA" id="ARBA00022771"/>
    </source>
</evidence>
<reference evidence="8 9" key="1">
    <citation type="submission" date="2011-10" db="EMBL/GenBank/DDBJ databases">
        <authorList>
            <person name="Genoscope - CEA"/>
        </authorList>
    </citation>
    <scope>NUCLEOTIDE SEQUENCE [LARGE SCALE GENOMIC DNA]</scope>
    <source>
        <strain evidence="8 9">RCC 1105</strain>
    </source>
</reference>
<dbReference type="GO" id="GO:0008270">
    <property type="term" value="F:zinc ion binding"/>
    <property type="evidence" value="ECO:0007669"/>
    <property type="project" value="UniProtKB-KW"/>
</dbReference>
<evidence type="ECO:0000256" key="1">
    <source>
        <dbReference type="ARBA" id="ARBA00022723"/>
    </source>
</evidence>
<feature type="compositionally biased region" description="Basic and acidic residues" evidence="5">
    <location>
        <begin position="88"/>
        <end position="116"/>
    </location>
</feature>
<feature type="domain" description="PHD-type" evidence="6">
    <location>
        <begin position="155"/>
        <end position="207"/>
    </location>
</feature>
<feature type="region of interest" description="Disordered" evidence="5">
    <location>
        <begin position="237"/>
        <end position="273"/>
    </location>
</feature>
<dbReference type="eggNOG" id="KOG4430">
    <property type="taxonomic scope" value="Eukaryota"/>
</dbReference>
<dbReference type="PROSITE" id="PS50016">
    <property type="entry name" value="ZF_PHD_2"/>
    <property type="match status" value="1"/>
</dbReference>